<proteinExistence type="predicted"/>
<reference evidence="2 3" key="1">
    <citation type="submission" date="2017-06" db="EMBL/GenBank/DDBJ databases">
        <title>Genome sequencing of cyanobaciteial culture collection at National Institute for Environmental Studies (NIES).</title>
        <authorList>
            <person name="Hirose Y."/>
            <person name="Shimura Y."/>
            <person name="Fujisawa T."/>
            <person name="Nakamura Y."/>
            <person name="Kawachi M."/>
        </authorList>
    </citation>
    <scope>NUCLEOTIDE SEQUENCE [LARGE SCALE GENOMIC DNA]</scope>
    <source>
        <strain evidence="2 3">NIES-21</strain>
    </source>
</reference>
<evidence type="ECO:0000256" key="1">
    <source>
        <dbReference type="SAM" id="Phobius"/>
    </source>
</evidence>
<gene>
    <name evidence="2" type="ORF">NIES21_23860</name>
</gene>
<keyword evidence="1" id="KW-0812">Transmembrane</keyword>
<keyword evidence="1" id="KW-0472">Membrane</keyword>
<feature type="transmembrane region" description="Helical" evidence="1">
    <location>
        <begin position="21"/>
        <end position="41"/>
    </location>
</feature>
<dbReference type="EMBL" id="AP018174">
    <property type="protein sequence ID" value="BAY16556.1"/>
    <property type="molecule type" value="Genomic_DNA"/>
</dbReference>
<protein>
    <submittedName>
        <fullName evidence="2">Putative sodium dependent transporter</fullName>
    </submittedName>
</protein>
<feature type="transmembrane region" description="Helical" evidence="1">
    <location>
        <begin position="47"/>
        <end position="66"/>
    </location>
</feature>
<dbReference type="Proteomes" id="UP000218287">
    <property type="component" value="Chromosome"/>
</dbReference>
<accession>A0A1Z4GGU9</accession>
<organism evidence="2 3">
    <name type="scientific">Anabaenopsis circularis NIES-21</name>
    <dbReference type="NCBI Taxonomy" id="1085406"/>
    <lineage>
        <taxon>Bacteria</taxon>
        <taxon>Bacillati</taxon>
        <taxon>Cyanobacteriota</taxon>
        <taxon>Cyanophyceae</taxon>
        <taxon>Nostocales</taxon>
        <taxon>Nodulariaceae</taxon>
        <taxon>Anabaenopsis</taxon>
    </lineage>
</organism>
<keyword evidence="1" id="KW-1133">Transmembrane helix</keyword>
<keyword evidence="3" id="KW-1185">Reference proteome</keyword>
<dbReference type="AlphaFoldDB" id="A0A1Z4GGU9"/>
<evidence type="ECO:0000313" key="2">
    <source>
        <dbReference type="EMBL" id="BAY16556.1"/>
    </source>
</evidence>
<name>A0A1Z4GGU9_9CYAN</name>
<evidence type="ECO:0000313" key="3">
    <source>
        <dbReference type="Proteomes" id="UP000218287"/>
    </source>
</evidence>
<sequence length="67" mass="7224">MVIASLGIRQALGRLDDDTRSSLAIFCTARNFGLALFIAILNHVQQQVILTLVAYVILGAFAGVLYS</sequence>